<evidence type="ECO:0000313" key="11">
    <source>
        <dbReference type="Proteomes" id="UP000567826"/>
    </source>
</evidence>
<keyword evidence="5" id="KW-1064">Adaptive immunity</keyword>
<keyword evidence="4" id="KW-1133">Transmembrane helix</keyword>
<dbReference type="GO" id="GO:0002250">
    <property type="term" value="P:adaptive immune response"/>
    <property type="evidence" value="ECO:0007669"/>
    <property type="project" value="UniProtKB-KW"/>
</dbReference>
<dbReference type="Proteomes" id="UP000567826">
    <property type="component" value="Unassembled WGS sequence"/>
</dbReference>
<keyword evidence="2" id="KW-0812">Transmembrane</keyword>
<evidence type="ECO:0000259" key="9">
    <source>
        <dbReference type="SMART" id="SM00921"/>
    </source>
</evidence>
<dbReference type="GO" id="GO:0042613">
    <property type="term" value="C:MHC class II protein complex"/>
    <property type="evidence" value="ECO:0007669"/>
    <property type="project" value="UniProtKB-KW"/>
</dbReference>
<dbReference type="InterPro" id="IPR014745">
    <property type="entry name" value="MHC_II_a/b_N"/>
</dbReference>
<evidence type="ECO:0000256" key="8">
    <source>
        <dbReference type="ARBA" id="ARBA00023182"/>
    </source>
</evidence>
<dbReference type="SMART" id="SM00921">
    <property type="entry name" value="MHC_II_beta"/>
    <property type="match status" value="1"/>
</dbReference>
<keyword evidence="11" id="KW-1185">Reference proteome</keyword>
<keyword evidence="7" id="KW-0325">Glycoprotein</keyword>
<dbReference type="GO" id="GO:0002504">
    <property type="term" value="P:antigen processing and presentation of peptide or polysaccharide antigen via MHC class II"/>
    <property type="evidence" value="ECO:0007669"/>
    <property type="project" value="UniProtKB-KW"/>
</dbReference>
<accession>A0A7L2GET7</accession>
<dbReference type="PANTHER" id="PTHR19944">
    <property type="entry name" value="MHC CLASS II-RELATED"/>
    <property type="match status" value="1"/>
</dbReference>
<comment type="subcellular location">
    <subcellularLocation>
        <location evidence="1">Membrane</location>
        <topology evidence="1">Single-pass type I membrane protein</topology>
    </subcellularLocation>
</comment>
<sequence>PDLPLSARAGYIQHQFKGDCYYTNGTERVRLVTRYIHNREQFAHFDSDVGYYVGDTPLGEPHVKYWNSQTDILEQTRAEVDTVCRHNYEVDTPFTVER</sequence>
<dbReference type="EMBL" id="VWYG01011102">
    <property type="protein sequence ID" value="NXQ84765.1"/>
    <property type="molecule type" value="Genomic_DNA"/>
</dbReference>
<feature type="domain" description="MHC class II beta chain N-terminal" evidence="9">
    <location>
        <begin position="18"/>
        <end position="92"/>
    </location>
</feature>
<evidence type="ECO:0000256" key="7">
    <source>
        <dbReference type="ARBA" id="ARBA00023180"/>
    </source>
</evidence>
<keyword evidence="3" id="KW-0391">Immunity</keyword>
<evidence type="ECO:0000256" key="2">
    <source>
        <dbReference type="ARBA" id="ARBA00022692"/>
    </source>
</evidence>
<evidence type="ECO:0000256" key="6">
    <source>
        <dbReference type="ARBA" id="ARBA00023136"/>
    </source>
</evidence>
<dbReference type="InterPro" id="IPR000353">
    <property type="entry name" value="MHC_II_b_N"/>
</dbReference>
<reference evidence="10 11" key="1">
    <citation type="submission" date="2019-09" db="EMBL/GenBank/DDBJ databases">
        <title>Bird 10,000 Genomes (B10K) Project - Family phase.</title>
        <authorList>
            <person name="Zhang G."/>
        </authorList>
    </citation>
    <scope>NUCLEOTIDE SEQUENCE [LARGE SCALE GENOMIC DNA]</scope>
    <source>
        <strain evidence="10">B10K-DU-001-56</strain>
        <tissue evidence="10">Muscle</tissue>
    </source>
</reference>
<proteinExistence type="predicted"/>
<dbReference type="Pfam" id="PF00969">
    <property type="entry name" value="MHC_II_beta"/>
    <property type="match status" value="1"/>
</dbReference>
<dbReference type="InterPro" id="IPR050160">
    <property type="entry name" value="MHC/Immunoglobulin"/>
</dbReference>
<organism evidence="10 11">
    <name type="scientific">Nyctibius grandis</name>
    <name type="common">Great potoo</name>
    <dbReference type="NCBI Taxonomy" id="48427"/>
    <lineage>
        <taxon>Eukaryota</taxon>
        <taxon>Metazoa</taxon>
        <taxon>Chordata</taxon>
        <taxon>Craniata</taxon>
        <taxon>Vertebrata</taxon>
        <taxon>Euteleostomi</taxon>
        <taxon>Archelosauria</taxon>
        <taxon>Archosauria</taxon>
        <taxon>Dinosauria</taxon>
        <taxon>Saurischia</taxon>
        <taxon>Theropoda</taxon>
        <taxon>Coelurosauria</taxon>
        <taxon>Aves</taxon>
        <taxon>Neognathae</taxon>
        <taxon>Neoaves</taxon>
        <taxon>Strisores</taxon>
        <taxon>Caprimulgiformes</taxon>
        <taxon>Nyctibiidae</taxon>
        <taxon>Nyctibius</taxon>
    </lineage>
</organism>
<dbReference type="PANTHER" id="PTHR19944:SF101">
    <property type="entry name" value="HLA CLASS II HISTOCOMPATIBILITY ANTIGEN, DQ BETA 1 CHAIN"/>
    <property type="match status" value="1"/>
</dbReference>
<dbReference type="Gene3D" id="3.10.320.10">
    <property type="entry name" value="Class II Histocompatibility Antigen, M Beta Chain, Chain B, domain 1"/>
    <property type="match status" value="1"/>
</dbReference>
<evidence type="ECO:0000256" key="3">
    <source>
        <dbReference type="ARBA" id="ARBA00022859"/>
    </source>
</evidence>
<protein>
    <submittedName>
        <fullName evidence="10">DQB1 protein</fullName>
    </submittedName>
</protein>
<dbReference type="AlphaFoldDB" id="A0A7L2GET7"/>
<feature type="non-terminal residue" evidence="10">
    <location>
        <position position="98"/>
    </location>
</feature>
<evidence type="ECO:0000313" key="10">
    <source>
        <dbReference type="EMBL" id="NXQ84765.1"/>
    </source>
</evidence>
<dbReference type="OrthoDB" id="10043043at2759"/>
<evidence type="ECO:0000256" key="1">
    <source>
        <dbReference type="ARBA" id="ARBA00004479"/>
    </source>
</evidence>
<keyword evidence="6" id="KW-0472">Membrane</keyword>
<dbReference type="InterPro" id="IPR011162">
    <property type="entry name" value="MHC_I/II-like_Ag-recog"/>
</dbReference>
<name>A0A7L2GET7_NYCGR</name>
<dbReference type="FunFam" id="3.10.320.10:FF:000001">
    <property type="entry name" value="HLA class II histocompatibility antigen, DRB1-1 beta chain"/>
    <property type="match status" value="1"/>
</dbReference>
<gene>
    <name evidence="10" type="primary">Hladqb1</name>
    <name evidence="10" type="ORF">NYCGRA_R15483</name>
</gene>
<evidence type="ECO:0000256" key="4">
    <source>
        <dbReference type="ARBA" id="ARBA00022989"/>
    </source>
</evidence>
<feature type="non-terminal residue" evidence="10">
    <location>
        <position position="1"/>
    </location>
</feature>
<dbReference type="SUPFAM" id="SSF54452">
    <property type="entry name" value="MHC antigen-recognition domain"/>
    <property type="match status" value="1"/>
</dbReference>
<keyword evidence="8" id="KW-0491">MHC II</keyword>
<comment type="caution">
    <text evidence="10">The sequence shown here is derived from an EMBL/GenBank/DDBJ whole genome shotgun (WGS) entry which is preliminary data.</text>
</comment>
<evidence type="ECO:0000256" key="5">
    <source>
        <dbReference type="ARBA" id="ARBA00023130"/>
    </source>
</evidence>